<evidence type="ECO:0000256" key="5">
    <source>
        <dbReference type="RuleBase" id="RU000682"/>
    </source>
</evidence>
<evidence type="ECO:0000313" key="8">
    <source>
        <dbReference type="Proteomes" id="UP000784294"/>
    </source>
</evidence>
<reference evidence="7" key="1">
    <citation type="submission" date="2018-11" db="EMBL/GenBank/DDBJ databases">
        <authorList>
            <consortium name="Pathogen Informatics"/>
        </authorList>
    </citation>
    <scope>NUCLEOTIDE SEQUENCE</scope>
</reference>
<dbReference type="EMBL" id="CAAALY010128048">
    <property type="protein sequence ID" value="VEL31920.1"/>
    <property type="molecule type" value="Genomic_DNA"/>
</dbReference>
<dbReference type="InterPro" id="IPR009057">
    <property type="entry name" value="Homeodomain-like_sf"/>
</dbReference>
<dbReference type="InterPro" id="IPR001356">
    <property type="entry name" value="HD"/>
</dbReference>
<feature type="non-terminal residue" evidence="7">
    <location>
        <position position="1"/>
    </location>
</feature>
<dbReference type="Pfam" id="PF00046">
    <property type="entry name" value="Homeodomain"/>
    <property type="match status" value="1"/>
</dbReference>
<proteinExistence type="predicted"/>
<sequence length="136" mass="15394">RSAEGVAQQDPISGRYEAPPVACRTVPESSSSLGCSVVSVPLVQDLNCSHTRPMRSCDPSRHRTAFASRQLLRLEHEFARAAYLSRLRRIEVACELGLTEKQVKIWFQNRRVRQKKSVFTALKQRISLSSQSRPRS</sequence>
<dbReference type="GO" id="GO:0005634">
    <property type="term" value="C:nucleus"/>
    <property type="evidence" value="ECO:0007669"/>
    <property type="project" value="UniProtKB-SubCell"/>
</dbReference>
<dbReference type="Gene3D" id="1.10.10.60">
    <property type="entry name" value="Homeodomain-like"/>
    <property type="match status" value="1"/>
</dbReference>
<evidence type="ECO:0000256" key="1">
    <source>
        <dbReference type="ARBA" id="ARBA00023125"/>
    </source>
</evidence>
<name>A0A3S5FFI0_9PLAT</name>
<evidence type="ECO:0000259" key="6">
    <source>
        <dbReference type="PROSITE" id="PS50071"/>
    </source>
</evidence>
<dbReference type="Proteomes" id="UP000784294">
    <property type="component" value="Unassembled WGS sequence"/>
</dbReference>
<dbReference type="PROSITE" id="PS50071">
    <property type="entry name" value="HOMEOBOX_2"/>
    <property type="match status" value="1"/>
</dbReference>
<accession>A0A3S5FFI0</accession>
<dbReference type="InterPro" id="IPR017970">
    <property type="entry name" value="Homeobox_CS"/>
</dbReference>
<dbReference type="PANTHER" id="PTHR45664">
    <property type="entry name" value="PROTEIN ZERKNUELLT 1-RELATED"/>
    <property type="match status" value="1"/>
</dbReference>
<dbReference type="PRINTS" id="PR00024">
    <property type="entry name" value="HOMEOBOX"/>
</dbReference>
<dbReference type="GO" id="GO:0045944">
    <property type="term" value="P:positive regulation of transcription by RNA polymerase II"/>
    <property type="evidence" value="ECO:0007669"/>
    <property type="project" value="UniProtKB-ARBA"/>
</dbReference>
<comment type="subcellular location">
    <subcellularLocation>
        <location evidence="4 5">Nucleus</location>
    </subcellularLocation>
</comment>
<evidence type="ECO:0000256" key="2">
    <source>
        <dbReference type="ARBA" id="ARBA00023155"/>
    </source>
</evidence>
<keyword evidence="3 4" id="KW-0539">Nucleus</keyword>
<dbReference type="GO" id="GO:0000981">
    <property type="term" value="F:DNA-binding transcription factor activity, RNA polymerase II-specific"/>
    <property type="evidence" value="ECO:0007669"/>
    <property type="project" value="InterPro"/>
</dbReference>
<keyword evidence="8" id="KW-1185">Reference proteome</keyword>
<dbReference type="SUPFAM" id="SSF46689">
    <property type="entry name" value="Homeodomain-like"/>
    <property type="match status" value="1"/>
</dbReference>
<protein>
    <recommendedName>
        <fullName evidence="6">Homeobox domain-containing protein</fullName>
    </recommendedName>
</protein>
<feature type="DNA-binding region" description="Homeobox" evidence="4">
    <location>
        <begin position="59"/>
        <end position="118"/>
    </location>
</feature>
<comment type="caution">
    <text evidence="7">The sequence shown here is derived from an EMBL/GenBank/DDBJ whole genome shotgun (WGS) entry which is preliminary data.</text>
</comment>
<dbReference type="CDD" id="cd00086">
    <property type="entry name" value="homeodomain"/>
    <property type="match status" value="1"/>
</dbReference>
<dbReference type="SMART" id="SM00389">
    <property type="entry name" value="HOX"/>
    <property type="match status" value="1"/>
</dbReference>
<dbReference type="PROSITE" id="PS00027">
    <property type="entry name" value="HOMEOBOX_1"/>
    <property type="match status" value="1"/>
</dbReference>
<dbReference type="InterPro" id="IPR020479">
    <property type="entry name" value="HD_metazoa"/>
</dbReference>
<gene>
    <name evidence="7" type="ORF">PXEA_LOCUS25360</name>
</gene>
<dbReference type="InterPro" id="IPR000047">
    <property type="entry name" value="HTH_motif"/>
</dbReference>
<keyword evidence="2 4" id="KW-0371">Homeobox</keyword>
<dbReference type="OrthoDB" id="6159439at2759"/>
<organism evidence="7 8">
    <name type="scientific">Protopolystoma xenopodis</name>
    <dbReference type="NCBI Taxonomy" id="117903"/>
    <lineage>
        <taxon>Eukaryota</taxon>
        <taxon>Metazoa</taxon>
        <taxon>Spiralia</taxon>
        <taxon>Lophotrochozoa</taxon>
        <taxon>Platyhelminthes</taxon>
        <taxon>Monogenea</taxon>
        <taxon>Polyopisthocotylea</taxon>
        <taxon>Polystomatidea</taxon>
        <taxon>Polystomatidae</taxon>
        <taxon>Protopolystoma</taxon>
    </lineage>
</organism>
<dbReference type="AlphaFoldDB" id="A0A3S5FFI0"/>
<evidence type="ECO:0000256" key="4">
    <source>
        <dbReference type="PROSITE-ProRule" id="PRU00108"/>
    </source>
</evidence>
<evidence type="ECO:0000256" key="3">
    <source>
        <dbReference type="ARBA" id="ARBA00023242"/>
    </source>
</evidence>
<dbReference type="PANTHER" id="PTHR45664:SF12">
    <property type="entry name" value="PANCREAS_DUODENUM HOMEOBOX PROTEIN 1"/>
    <property type="match status" value="1"/>
</dbReference>
<dbReference type="PRINTS" id="PR00031">
    <property type="entry name" value="HTHREPRESSR"/>
</dbReference>
<feature type="domain" description="Homeobox" evidence="6">
    <location>
        <begin position="57"/>
        <end position="117"/>
    </location>
</feature>
<evidence type="ECO:0000313" key="7">
    <source>
        <dbReference type="EMBL" id="VEL31920.1"/>
    </source>
</evidence>
<keyword evidence="1 4" id="KW-0238">DNA-binding</keyword>
<dbReference type="GO" id="GO:0000978">
    <property type="term" value="F:RNA polymerase II cis-regulatory region sequence-specific DNA binding"/>
    <property type="evidence" value="ECO:0007669"/>
    <property type="project" value="TreeGrafter"/>
</dbReference>